<feature type="domain" description="Spen paralogue and orthologue SPOC C-terminal" evidence="1">
    <location>
        <begin position="5"/>
        <end position="72"/>
    </location>
</feature>
<dbReference type="EMBL" id="GBXM01001821">
    <property type="protein sequence ID" value="JAI06757.1"/>
    <property type="molecule type" value="Transcribed_RNA"/>
</dbReference>
<evidence type="ECO:0000259" key="1">
    <source>
        <dbReference type="Pfam" id="PF07744"/>
    </source>
</evidence>
<evidence type="ECO:0000313" key="2">
    <source>
        <dbReference type="EMBL" id="JAI06757.1"/>
    </source>
</evidence>
<dbReference type="Pfam" id="PF07744">
    <property type="entry name" value="SPOC"/>
    <property type="match status" value="1"/>
</dbReference>
<reference evidence="2" key="2">
    <citation type="journal article" date="2015" name="Fish Shellfish Immunol.">
        <title>Early steps in the European eel (Anguilla anguilla)-Vibrio vulnificus interaction in the gills: Role of the RtxA13 toxin.</title>
        <authorList>
            <person name="Callol A."/>
            <person name="Pajuelo D."/>
            <person name="Ebbesson L."/>
            <person name="Teles M."/>
            <person name="MacKenzie S."/>
            <person name="Amaro C."/>
        </authorList>
    </citation>
    <scope>NUCLEOTIDE SEQUENCE</scope>
</reference>
<name>A0A0E9XWI2_ANGAN</name>
<dbReference type="AlphaFoldDB" id="A0A0E9XWI2"/>
<dbReference type="InterPro" id="IPR012921">
    <property type="entry name" value="SPOC_C"/>
</dbReference>
<organism evidence="2">
    <name type="scientific">Anguilla anguilla</name>
    <name type="common">European freshwater eel</name>
    <name type="synonym">Muraena anguilla</name>
    <dbReference type="NCBI Taxonomy" id="7936"/>
    <lineage>
        <taxon>Eukaryota</taxon>
        <taxon>Metazoa</taxon>
        <taxon>Chordata</taxon>
        <taxon>Craniata</taxon>
        <taxon>Vertebrata</taxon>
        <taxon>Euteleostomi</taxon>
        <taxon>Actinopterygii</taxon>
        <taxon>Neopterygii</taxon>
        <taxon>Teleostei</taxon>
        <taxon>Anguilliformes</taxon>
        <taxon>Anguillidae</taxon>
        <taxon>Anguilla</taxon>
    </lineage>
</organism>
<protein>
    <recommendedName>
        <fullName evidence="1">Spen paralogue and orthologue SPOC C-terminal domain-containing protein</fullName>
    </recommendedName>
</protein>
<reference evidence="2" key="1">
    <citation type="submission" date="2014-11" db="EMBL/GenBank/DDBJ databases">
        <authorList>
            <person name="Amaro Gonzalez C."/>
        </authorList>
    </citation>
    <scope>NUCLEOTIDE SEQUENCE</scope>
</reference>
<proteinExistence type="predicted"/>
<accession>A0A0E9XWI2</accession>
<sequence length="92" mass="10671">MFLARLQSMWKGFINMPSVAKFVTKAYPVSGILDHLTEDLPDSIQVGGRISPHTVWDYVEKFEPQEQKYISCDFYFILSSFSYKHYILLSIG</sequence>